<comment type="caution">
    <text evidence="1">The sequence shown here is derived from an EMBL/GenBank/DDBJ whole genome shotgun (WGS) entry which is preliminary data.</text>
</comment>
<protein>
    <submittedName>
        <fullName evidence="1">Uncharacterized protein</fullName>
    </submittedName>
</protein>
<dbReference type="InterPro" id="IPR007497">
    <property type="entry name" value="SIMPL/DUF541"/>
</dbReference>
<accession>A0A3A2ZPP8</accession>
<dbReference type="Pfam" id="PF04402">
    <property type="entry name" value="SIMPL"/>
    <property type="match status" value="1"/>
</dbReference>
<organism evidence="1 2">
    <name type="scientific">Aspergillus sclerotialis</name>
    <dbReference type="NCBI Taxonomy" id="2070753"/>
    <lineage>
        <taxon>Eukaryota</taxon>
        <taxon>Fungi</taxon>
        <taxon>Dikarya</taxon>
        <taxon>Ascomycota</taxon>
        <taxon>Pezizomycotina</taxon>
        <taxon>Eurotiomycetes</taxon>
        <taxon>Eurotiomycetidae</taxon>
        <taxon>Eurotiales</taxon>
        <taxon>Aspergillaceae</taxon>
        <taxon>Aspergillus</taxon>
        <taxon>Aspergillus subgen. Polypaecilum</taxon>
    </lineage>
</organism>
<dbReference type="EMBL" id="MVGC01000064">
    <property type="protein sequence ID" value="RJE24936.1"/>
    <property type="molecule type" value="Genomic_DNA"/>
</dbReference>
<sequence length="174" mass="19181">MTPIEISVTGSSSIHRHPERAFLTLRVSSNGPSQATVSQEVTLRSNHIQNLLNLLSPKTETGEATPDAPVTVYSVGFLRSWSHVPHDKDGQPLERVYYAQVNINANFRDFGKLSQVAAELLALPNVEISGIDWQLTKPTRKALGSESRKLAMLDAVEKARDYAEVVGREVFAVE</sequence>
<evidence type="ECO:0000313" key="2">
    <source>
        <dbReference type="Proteomes" id="UP000266188"/>
    </source>
</evidence>
<evidence type="ECO:0000313" key="1">
    <source>
        <dbReference type="EMBL" id="RJE24936.1"/>
    </source>
</evidence>
<feature type="non-terminal residue" evidence="1">
    <location>
        <position position="174"/>
    </location>
</feature>
<dbReference type="AlphaFoldDB" id="A0A3A2ZPP8"/>
<gene>
    <name evidence="1" type="ORF">PHISCL_02768</name>
</gene>
<dbReference type="OrthoDB" id="3335918at2759"/>
<dbReference type="Proteomes" id="UP000266188">
    <property type="component" value="Unassembled WGS sequence"/>
</dbReference>
<name>A0A3A2ZPP8_9EURO</name>
<reference evidence="2" key="1">
    <citation type="submission" date="2017-02" db="EMBL/GenBank/DDBJ databases">
        <authorList>
            <person name="Tafer H."/>
            <person name="Lopandic K."/>
        </authorList>
    </citation>
    <scope>NUCLEOTIDE SEQUENCE [LARGE SCALE GENOMIC DNA]</scope>
    <source>
        <strain evidence="2">CBS 366.77</strain>
    </source>
</reference>
<proteinExistence type="predicted"/>
<keyword evidence="2" id="KW-1185">Reference proteome</keyword>